<keyword evidence="4" id="KW-0812">Transmembrane</keyword>
<feature type="domain" description="Trichome birefringence-like N-terminal" evidence="10">
    <location>
        <begin position="41"/>
        <end position="95"/>
    </location>
</feature>
<accession>A0A1D6P250</accession>
<dbReference type="Pfam" id="PF13839">
    <property type="entry name" value="PC-Esterase"/>
    <property type="match status" value="2"/>
</dbReference>
<comment type="subcellular location">
    <subcellularLocation>
        <location evidence="1">Golgi apparatus membrane</location>
        <topology evidence="1">Single-pass type II membrane protein</topology>
    </subcellularLocation>
</comment>
<dbReference type="Pfam" id="PF14416">
    <property type="entry name" value="PMR5N"/>
    <property type="match status" value="1"/>
</dbReference>
<protein>
    <submittedName>
        <fullName evidence="11">Protein trichome birefringence-like 16</fullName>
    </submittedName>
</protein>
<keyword evidence="8" id="KW-0472">Membrane</keyword>
<dbReference type="GO" id="GO:0000139">
    <property type="term" value="C:Golgi membrane"/>
    <property type="evidence" value="ECO:0007669"/>
    <property type="project" value="UniProtKB-SubCell"/>
</dbReference>
<evidence type="ECO:0000313" key="11">
    <source>
        <dbReference type="EMBL" id="AQL04088.1"/>
    </source>
</evidence>
<keyword evidence="5" id="KW-0735">Signal-anchor</keyword>
<dbReference type="InParanoid" id="A0A1D6P250"/>
<evidence type="ECO:0000256" key="2">
    <source>
        <dbReference type="ARBA" id="ARBA00007727"/>
    </source>
</evidence>
<comment type="similarity">
    <text evidence="2">Belongs to the PC-esterase family. TBL subfamily.</text>
</comment>
<evidence type="ECO:0000256" key="1">
    <source>
        <dbReference type="ARBA" id="ARBA00004323"/>
    </source>
</evidence>
<dbReference type="EMBL" id="CM000785">
    <property type="protein sequence ID" value="AQL04088.1"/>
    <property type="molecule type" value="Genomic_DNA"/>
</dbReference>
<feature type="domain" description="Trichome birefringence-like C-terminal" evidence="9">
    <location>
        <begin position="182"/>
        <end position="323"/>
    </location>
</feature>
<dbReference type="AlphaFoldDB" id="A0A1D6P250"/>
<evidence type="ECO:0000259" key="9">
    <source>
        <dbReference type="Pfam" id="PF13839"/>
    </source>
</evidence>
<dbReference type="PANTHER" id="PTHR32285:SF235">
    <property type="entry name" value="PROTEIN TRICHOME BIREFRINGENCE-LIKE 16"/>
    <property type="match status" value="1"/>
</dbReference>
<evidence type="ECO:0000256" key="6">
    <source>
        <dbReference type="ARBA" id="ARBA00022989"/>
    </source>
</evidence>
<reference evidence="11" key="1">
    <citation type="submission" date="2015-12" db="EMBL/GenBank/DDBJ databases">
        <title>Update maize B73 reference genome by single molecule sequencing technologies.</title>
        <authorList>
            <consortium name="Maize Genome Sequencing Project"/>
            <person name="Ware D."/>
        </authorList>
    </citation>
    <scope>NUCLEOTIDE SEQUENCE</scope>
    <source>
        <tissue evidence="11">Seedling</tissue>
    </source>
</reference>
<evidence type="ECO:0000256" key="5">
    <source>
        <dbReference type="ARBA" id="ARBA00022968"/>
    </source>
</evidence>
<evidence type="ECO:0000256" key="7">
    <source>
        <dbReference type="ARBA" id="ARBA00023034"/>
    </source>
</evidence>
<keyword evidence="6" id="KW-1133">Transmembrane helix</keyword>
<dbReference type="InterPro" id="IPR026057">
    <property type="entry name" value="TBL_C"/>
</dbReference>
<evidence type="ECO:0000259" key="10">
    <source>
        <dbReference type="Pfam" id="PF14416"/>
    </source>
</evidence>
<evidence type="ECO:0000256" key="4">
    <source>
        <dbReference type="ARBA" id="ARBA00022692"/>
    </source>
</evidence>
<evidence type="ECO:0000256" key="8">
    <source>
        <dbReference type="ARBA" id="ARBA00023136"/>
    </source>
</evidence>
<dbReference type="InterPro" id="IPR029962">
    <property type="entry name" value="TBL"/>
</dbReference>
<proteinExistence type="inferred from homology"/>
<keyword evidence="7" id="KW-0333">Golgi apparatus</keyword>
<organism evidence="11">
    <name type="scientific">Zea mays</name>
    <name type="common">Maize</name>
    <dbReference type="NCBI Taxonomy" id="4577"/>
    <lineage>
        <taxon>Eukaryota</taxon>
        <taxon>Viridiplantae</taxon>
        <taxon>Streptophyta</taxon>
        <taxon>Embryophyta</taxon>
        <taxon>Tracheophyta</taxon>
        <taxon>Spermatophyta</taxon>
        <taxon>Magnoliopsida</taxon>
        <taxon>Liliopsida</taxon>
        <taxon>Poales</taxon>
        <taxon>Poaceae</taxon>
        <taxon>PACMAD clade</taxon>
        <taxon>Panicoideae</taxon>
        <taxon>Andropogonodae</taxon>
        <taxon>Andropogoneae</taxon>
        <taxon>Tripsacinae</taxon>
        <taxon>Zea</taxon>
    </lineage>
</organism>
<dbReference type="ExpressionAtlas" id="A0A1D6P250">
    <property type="expression patterns" value="baseline and differential"/>
</dbReference>
<evidence type="ECO:0000256" key="3">
    <source>
        <dbReference type="ARBA" id="ARBA00022679"/>
    </source>
</evidence>
<dbReference type="GO" id="GO:1990538">
    <property type="term" value="F:xylan O-acetyltransferase activity"/>
    <property type="evidence" value="ECO:0007669"/>
    <property type="project" value="UniProtKB-ARBA"/>
</dbReference>
<name>A0A1D6P250_MAIZE</name>
<gene>
    <name evidence="11" type="ORF">ZEAMMB73_Zm00001d046337</name>
</gene>
<keyword evidence="3" id="KW-0808">Transferase</keyword>
<feature type="domain" description="Trichome birefringence-like C-terminal" evidence="9">
    <location>
        <begin position="98"/>
        <end position="135"/>
    </location>
</feature>
<dbReference type="PANTHER" id="PTHR32285">
    <property type="entry name" value="PROTEIN TRICHOME BIREFRINGENCE-LIKE 9-RELATED"/>
    <property type="match status" value="1"/>
</dbReference>
<dbReference type="InterPro" id="IPR025846">
    <property type="entry name" value="TBL_N"/>
</dbReference>
<sequence length="323" mass="36653">MVGPGSVAAAPHDRDPEAAAQSMLSLAKKERSASALLPNKKECEYRNGKWVSNNRRPLYSGFGCKQWLSESWSCKLTQRKDFSYEKFRWLPEACEMLEFEVSQFLRRMQDKIIAYMGDSQGRQMFQSMMCMVTGGKERLDVEDVGADYGFVLAPGAKKSRWLGLPVPEHQHNNYIPLNPGKLRANRWEMYLGGAPNNDRNTAVIWKAKNFTVHSVVRWVDAQLPRRPKMKAFYRSISPRHFFNGDWDTRGSCDNTSQGGSGVHLDRSEDADAKGAVRGTRVRLLDLTALSRLRDEGHISRYNVKATPGVLDCLHWCLSCMPDT</sequence>